<gene>
    <name evidence="2" type="ORF">TTHERM_00069220</name>
</gene>
<reference evidence="3" key="1">
    <citation type="journal article" date="2006" name="PLoS Biol.">
        <title>Macronuclear genome sequence of the ciliate Tetrahymena thermophila, a model eukaryote.</title>
        <authorList>
            <person name="Eisen J.A."/>
            <person name="Coyne R.S."/>
            <person name="Wu M."/>
            <person name="Wu D."/>
            <person name="Thiagarajan M."/>
            <person name="Wortman J.R."/>
            <person name="Badger J.H."/>
            <person name="Ren Q."/>
            <person name="Amedeo P."/>
            <person name="Jones K.M."/>
            <person name="Tallon L.J."/>
            <person name="Delcher A.L."/>
            <person name="Salzberg S.L."/>
            <person name="Silva J.C."/>
            <person name="Haas B.J."/>
            <person name="Majoros W.H."/>
            <person name="Farzad M."/>
            <person name="Carlton J.M."/>
            <person name="Smith R.K. Jr."/>
            <person name="Garg J."/>
            <person name="Pearlman R.E."/>
            <person name="Karrer K.M."/>
            <person name="Sun L."/>
            <person name="Manning G."/>
            <person name="Elde N.C."/>
            <person name="Turkewitz A.P."/>
            <person name="Asai D.J."/>
            <person name="Wilkes D.E."/>
            <person name="Wang Y."/>
            <person name="Cai H."/>
            <person name="Collins K."/>
            <person name="Stewart B.A."/>
            <person name="Lee S.R."/>
            <person name="Wilamowska K."/>
            <person name="Weinberg Z."/>
            <person name="Ruzzo W.L."/>
            <person name="Wloga D."/>
            <person name="Gaertig J."/>
            <person name="Frankel J."/>
            <person name="Tsao C.-C."/>
            <person name="Gorovsky M.A."/>
            <person name="Keeling P.J."/>
            <person name="Waller R.F."/>
            <person name="Patron N.J."/>
            <person name="Cherry J.M."/>
            <person name="Stover N.A."/>
            <person name="Krieger C.J."/>
            <person name="del Toro C."/>
            <person name="Ryder H.F."/>
            <person name="Williamson S.C."/>
            <person name="Barbeau R.A."/>
            <person name="Hamilton E.P."/>
            <person name="Orias E."/>
        </authorList>
    </citation>
    <scope>NUCLEOTIDE SEQUENCE [LARGE SCALE GENOMIC DNA]</scope>
    <source>
        <strain evidence="3">SB210</strain>
    </source>
</reference>
<evidence type="ECO:0000313" key="3">
    <source>
        <dbReference type="Proteomes" id="UP000009168"/>
    </source>
</evidence>
<organism evidence="2 3">
    <name type="scientific">Tetrahymena thermophila (strain SB210)</name>
    <dbReference type="NCBI Taxonomy" id="312017"/>
    <lineage>
        <taxon>Eukaryota</taxon>
        <taxon>Sar</taxon>
        <taxon>Alveolata</taxon>
        <taxon>Ciliophora</taxon>
        <taxon>Intramacronucleata</taxon>
        <taxon>Oligohymenophorea</taxon>
        <taxon>Hymenostomatida</taxon>
        <taxon>Tetrahymenina</taxon>
        <taxon>Tetrahymenidae</taxon>
        <taxon>Tetrahymena</taxon>
    </lineage>
</organism>
<evidence type="ECO:0000256" key="1">
    <source>
        <dbReference type="SAM" id="MobiDB-lite"/>
    </source>
</evidence>
<keyword evidence="3" id="KW-1185">Reference proteome</keyword>
<feature type="compositionally biased region" description="Polar residues" evidence="1">
    <location>
        <begin position="324"/>
        <end position="342"/>
    </location>
</feature>
<sequence length="656" mass="77039">MNSSPGKQEKFTKQKFLEFLKHGTTYRPFERNITQFQTDFSNQSNQGFNSDRKVEQNRSSSYKSQIFQPYQQERNGLGKIIVQKQHLKNDLEMDFEKKLSQYELYKKKILNRKLIDSLERVKNFKIDTATQVTPRNQPIQKNGKLLFDKGLKVKQQLFIQNKKNTILASISQFSNQQSTQNLSKIHLNHSQSNQRISNETKHTDLQQQQDQQKYPEVQDHGSDKSNKNKMLNLQNKYHVLNYLKNRPENQGIIQLLMTDSKLSKTQDHSIEENMNSNTSNKNQRIPTINYYLSKPNKNGNKGEQTANTSNRSFLTSVRQDDSKTTLNQSKLTNSEYITNKNSNKPTLNQIQATQEQLIEENINSDDIQFQCNQQIKRPYLPQLTASTESYENLQKEDFTKSKQSGMQESAAELKTSENIKDNRTLYQTNLPLINQSSYFDYPEILFYSHDLDEMVPFESFKKYKFNHPKNGIQTYQSDTGKLKMFNQKKNQSTKISNNSSNIERCFSDRFRPEQIVPPVGTYEKNYSLIEKKIPTFTIKQEHIKQLESSLKSQNQENKIKTQAPSSFKKINKTEVDDESFEKMYFDLIKSIQNEVQEQIQKCGDKYLHPDGDLQLQRHLSIEDIQMVDQRFKVQAKHLKDKLNKMKAYLTFYQYQV</sequence>
<protein>
    <submittedName>
        <fullName evidence="2">Uncharacterized protein</fullName>
    </submittedName>
</protein>
<feature type="region of interest" description="Disordered" evidence="1">
    <location>
        <begin position="294"/>
        <end position="342"/>
    </location>
</feature>
<name>I7M0G2_TETTS</name>
<feature type="compositionally biased region" description="Basic and acidic residues" evidence="1">
    <location>
        <begin position="216"/>
        <end position="226"/>
    </location>
</feature>
<dbReference type="InParanoid" id="I7M0G2"/>
<feature type="compositionally biased region" description="Polar residues" evidence="1">
    <location>
        <begin position="40"/>
        <end position="49"/>
    </location>
</feature>
<evidence type="ECO:0000313" key="2">
    <source>
        <dbReference type="EMBL" id="EAR87515.2"/>
    </source>
</evidence>
<feature type="region of interest" description="Disordered" evidence="1">
    <location>
        <begin position="190"/>
        <end position="230"/>
    </location>
</feature>
<dbReference type="EMBL" id="GG662853">
    <property type="protein sequence ID" value="EAR87515.2"/>
    <property type="molecule type" value="Genomic_DNA"/>
</dbReference>
<feature type="compositionally biased region" description="Polar residues" evidence="1">
    <location>
        <begin position="295"/>
        <end position="317"/>
    </location>
</feature>
<dbReference type="Proteomes" id="UP000009168">
    <property type="component" value="Unassembled WGS sequence"/>
</dbReference>
<dbReference type="GeneID" id="7829043"/>
<proteinExistence type="predicted"/>
<dbReference type="RefSeq" id="XP_001007760.2">
    <property type="nucleotide sequence ID" value="XM_001007760.3"/>
</dbReference>
<feature type="region of interest" description="Disordered" evidence="1">
    <location>
        <begin position="40"/>
        <end position="63"/>
    </location>
</feature>
<dbReference type="AlphaFoldDB" id="I7M0G2"/>
<dbReference type="KEGG" id="tet:TTHERM_00069220"/>
<accession>I7M0G2</accession>